<reference evidence="9 10" key="1">
    <citation type="submission" date="2017-11" db="EMBL/GenBank/DDBJ databases">
        <title>Taxonomic description and genome sequences of Spirosoma HA7 sp. nov., isolated from pollen microhabitat of Corylus avellana.</title>
        <authorList>
            <person name="Ambika Manirajan B."/>
            <person name="Suarez C."/>
            <person name="Ratering S."/>
            <person name="Geissler-Plaum R."/>
            <person name="Cardinale M."/>
            <person name="Sylvia S."/>
        </authorList>
    </citation>
    <scope>NUCLEOTIDE SEQUENCE [LARGE SCALE GENOMIC DNA]</scope>
    <source>
        <strain evidence="9 10">HA7</strain>
    </source>
</reference>
<keyword evidence="5" id="KW-0418">Kinase</keyword>
<dbReference type="InterPro" id="IPR036097">
    <property type="entry name" value="HisK_dim/P_sf"/>
</dbReference>
<dbReference type="Pfam" id="PF00512">
    <property type="entry name" value="HisKA"/>
    <property type="match status" value="1"/>
</dbReference>
<organism evidence="9 10">
    <name type="scientific">Spirosoma pollinicola</name>
    <dbReference type="NCBI Taxonomy" id="2057025"/>
    <lineage>
        <taxon>Bacteria</taxon>
        <taxon>Pseudomonadati</taxon>
        <taxon>Bacteroidota</taxon>
        <taxon>Cytophagia</taxon>
        <taxon>Cytophagales</taxon>
        <taxon>Cytophagaceae</taxon>
        <taxon>Spirosoma</taxon>
    </lineage>
</organism>
<dbReference type="AlphaFoldDB" id="A0A2K8Z907"/>
<dbReference type="PROSITE" id="PS50109">
    <property type="entry name" value="HIS_KIN"/>
    <property type="match status" value="1"/>
</dbReference>
<dbReference type="PROSITE" id="PS50113">
    <property type="entry name" value="PAC"/>
    <property type="match status" value="1"/>
</dbReference>
<dbReference type="Pfam" id="PF13426">
    <property type="entry name" value="PAS_9"/>
    <property type="match status" value="1"/>
</dbReference>
<dbReference type="PRINTS" id="PR00344">
    <property type="entry name" value="BCTRLSENSOR"/>
</dbReference>
<accession>A0A2K8Z907</accession>
<feature type="domain" description="PAS" evidence="7">
    <location>
        <begin position="403"/>
        <end position="474"/>
    </location>
</feature>
<dbReference type="Pfam" id="PF02518">
    <property type="entry name" value="HATPase_c"/>
    <property type="match status" value="1"/>
</dbReference>
<dbReference type="EMBL" id="CP025096">
    <property type="protein sequence ID" value="AUD06334.1"/>
    <property type="molecule type" value="Genomic_DNA"/>
</dbReference>
<dbReference type="SUPFAM" id="SSF55874">
    <property type="entry name" value="ATPase domain of HSP90 chaperone/DNA topoisomerase II/histidine kinase"/>
    <property type="match status" value="1"/>
</dbReference>
<feature type="domain" description="PAS" evidence="7">
    <location>
        <begin position="161"/>
        <end position="198"/>
    </location>
</feature>
<evidence type="ECO:0000259" key="7">
    <source>
        <dbReference type="PROSITE" id="PS50112"/>
    </source>
</evidence>
<evidence type="ECO:0000256" key="5">
    <source>
        <dbReference type="ARBA" id="ARBA00022777"/>
    </source>
</evidence>
<dbReference type="InterPro" id="IPR000700">
    <property type="entry name" value="PAS-assoc_C"/>
</dbReference>
<dbReference type="PROSITE" id="PS50112">
    <property type="entry name" value="PAS"/>
    <property type="match status" value="2"/>
</dbReference>
<evidence type="ECO:0000256" key="1">
    <source>
        <dbReference type="ARBA" id="ARBA00000085"/>
    </source>
</evidence>
<dbReference type="OrthoDB" id="9808408at2"/>
<dbReference type="SMART" id="SM00086">
    <property type="entry name" value="PAC"/>
    <property type="match status" value="1"/>
</dbReference>
<dbReference type="NCBIfam" id="TIGR00229">
    <property type="entry name" value="sensory_box"/>
    <property type="match status" value="1"/>
</dbReference>
<dbReference type="PANTHER" id="PTHR43304:SF1">
    <property type="entry name" value="PAC DOMAIN-CONTAINING PROTEIN"/>
    <property type="match status" value="1"/>
</dbReference>
<dbReference type="SMART" id="SM00091">
    <property type="entry name" value="PAS"/>
    <property type="match status" value="4"/>
</dbReference>
<dbReference type="InterPro" id="IPR000014">
    <property type="entry name" value="PAS"/>
</dbReference>
<evidence type="ECO:0000313" key="10">
    <source>
        <dbReference type="Proteomes" id="UP000232883"/>
    </source>
</evidence>
<dbReference type="Gene3D" id="1.10.287.130">
    <property type="match status" value="1"/>
</dbReference>
<keyword evidence="10" id="KW-1185">Reference proteome</keyword>
<evidence type="ECO:0000256" key="4">
    <source>
        <dbReference type="ARBA" id="ARBA00022679"/>
    </source>
</evidence>
<evidence type="ECO:0000256" key="3">
    <source>
        <dbReference type="ARBA" id="ARBA00022553"/>
    </source>
</evidence>
<dbReference type="InterPro" id="IPR052162">
    <property type="entry name" value="Sensor_kinase/Photoreceptor"/>
</dbReference>
<dbReference type="SMART" id="SM00388">
    <property type="entry name" value="HisKA"/>
    <property type="match status" value="1"/>
</dbReference>
<feature type="domain" description="Histidine kinase" evidence="6">
    <location>
        <begin position="548"/>
        <end position="765"/>
    </location>
</feature>
<dbReference type="Pfam" id="PF08448">
    <property type="entry name" value="PAS_4"/>
    <property type="match status" value="2"/>
</dbReference>
<dbReference type="SUPFAM" id="SSF47384">
    <property type="entry name" value="Homodimeric domain of signal transducing histidine kinase"/>
    <property type="match status" value="1"/>
</dbReference>
<dbReference type="InterPro" id="IPR005467">
    <property type="entry name" value="His_kinase_dom"/>
</dbReference>
<dbReference type="PANTHER" id="PTHR43304">
    <property type="entry name" value="PHYTOCHROME-LIKE PROTEIN CPH1"/>
    <property type="match status" value="1"/>
</dbReference>
<evidence type="ECO:0000259" key="6">
    <source>
        <dbReference type="PROSITE" id="PS50109"/>
    </source>
</evidence>
<dbReference type="EC" id="2.7.13.3" evidence="2"/>
<dbReference type="GO" id="GO:0000155">
    <property type="term" value="F:phosphorelay sensor kinase activity"/>
    <property type="evidence" value="ECO:0007669"/>
    <property type="project" value="InterPro"/>
</dbReference>
<dbReference type="CDD" id="cd00130">
    <property type="entry name" value="PAS"/>
    <property type="match status" value="2"/>
</dbReference>
<protein>
    <recommendedName>
        <fullName evidence="2">histidine kinase</fullName>
        <ecNumber evidence="2">2.7.13.3</ecNumber>
    </recommendedName>
</protein>
<dbReference type="InterPro" id="IPR035965">
    <property type="entry name" value="PAS-like_dom_sf"/>
</dbReference>
<evidence type="ECO:0000313" key="9">
    <source>
        <dbReference type="EMBL" id="AUD06334.1"/>
    </source>
</evidence>
<feature type="domain" description="PAC" evidence="8">
    <location>
        <begin position="478"/>
        <end position="530"/>
    </location>
</feature>
<sequence>MPATQNQSAPALLQRVLSASQNGVLVYHAVRDDEGIIVDLRVAMLNAVAERDSGKPAIDMLGQLYSRLFPSVAQAELFDRYRRVMETGEAARFELYYKLSTKTTADWFDISVMPLQDSIVVSYNNSTKAKMDDDAARQASALQQAFNSSLSGFTVYEALYDADGRIDDFRFVMINDAGLRMSGFTHEQLIGKTVWEIYPATGINGLFDQYVQVCQTGEPLLGETYYPEYDLWRAYTLVRVAGGVMINYTDITPQKKQEEIISRQAQMLHGILESVSAGIIVLKPVWSSLRSDSQIINFSFVLVNSAFQAAFSLGTTDVAGQLLTHLLPRSQESGLLSRCMMAAEMNHAHQFEMPNRTDGSTRWYLVTITTQGDQLILLLTDVTDSRQLQVTHHFQSELALRQSEQRYRSMVENINEVVYQTDCERKLIYLNPYWTTLTGYTIEESIGQIGDNFYGPQTDQLQTRQTFEDLMAQRITSARLEVRIQHKDGSHRWADLYMQVQVDAAGQPTGLAGLIADITDRKNRELMLQQSLEKEKALNQLKSQFVTTASHEFRTPLTTIQSSVELIKLYMDIPGEKVLPTIHRHLNVIEKEISHFSSLLSDVLTYGRIEAGKMPFNPEPTDLPTLIDELLTTHFSHRSDGRSVKVLLTGKSHLLQVDPKLLGHVLINLLTNAFKFSKTNPMLNVVFAPDRVQVMVIDKGIGIPADEQANLFSTFFRARNASNIQGTGMGLVIAREFVRQHEGDITVQSEENAGTTFTIALPATRPGAV</sequence>
<name>A0A2K8Z907_9BACT</name>
<dbReference type="InterPro" id="IPR003661">
    <property type="entry name" value="HisK_dim/P_dom"/>
</dbReference>
<dbReference type="Gene3D" id="3.30.450.20">
    <property type="entry name" value="PAS domain"/>
    <property type="match status" value="4"/>
</dbReference>
<dbReference type="Pfam" id="PF08447">
    <property type="entry name" value="PAS_3"/>
    <property type="match status" value="1"/>
</dbReference>
<dbReference type="InterPro" id="IPR003594">
    <property type="entry name" value="HATPase_dom"/>
</dbReference>
<dbReference type="InterPro" id="IPR013656">
    <property type="entry name" value="PAS_4"/>
</dbReference>
<dbReference type="RefSeq" id="WP_100992879.1">
    <property type="nucleotide sequence ID" value="NZ_CP025096.1"/>
</dbReference>
<keyword evidence="4" id="KW-0808">Transferase</keyword>
<dbReference type="SUPFAM" id="SSF55785">
    <property type="entry name" value="PYP-like sensor domain (PAS domain)"/>
    <property type="match status" value="4"/>
</dbReference>
<evidence type="ECO:0000259" key="8">
    <source>
        <dbReference type="PROSITE" id="PS50113"/>
    </source>
</evidence>
<proteinExistence type="predicted"/>
<dbReference type="InterPro" id="IPR001610">
    <property type="entry name" value="PAC"/>
</dbReference>
<dbReference type="KEGG" id="spir:CWM47_33525"/>
<evidence type="ECO:0000256" key="2">
    <source>
        <dbReference type="ARBA" id="ARBA00012438"/>
    </source>
</evidence>
<keyword evidence="3" id="KW-0597">Phosphoprotein</keyword>
<comment type="catalytic activity">
    <reaction evidence="1">
        <text>ATP + protein L-histidine = ADP + protein N-phospho-L-histidine.</text>
        <dbReference type="EC" id="2.7.13.3"/>
    </reaction>
</comment>
<dbReference type="InterPro" id="IPR004358">
    <property type="entry name" value="Sig_transdc_His_kin-like_C"/>
</dbReference>
<dbReference type="CDD" id="cd00082">
    <property type="entry name" value="HisKA"/>
    <property type="match status" value="1"/>
</dbReference>
<dbReference type="InterPro" id="IPR013655">
    <property type="entry name" value="PAS_fold_3"/>
</dbReference>
<dbReference type="Proteomes" id="UP000232883">
    <property type="component" value="Chromosome"/>
</dbReference>
<dbReference type="InterPro" id="IPR036890">
    <property type="entry name" value="HATPase_C_sf"/>
</dbReference>
<dbReference type="Gene3D" id="3.30.565.10">
    <property type="entry name" value="Histidine kinase-like ATPase, C-terminal domain"/>
    <property type="match status" value="1"/>
</dbReference>
<dbReference type="SMART" id="SM00387">
    <property type="entry name" value="HATPase_c"/>
    <property type="match status" value="1"/>
</dbReference>
<gene>
    <name evidence="9" type="ORF">CWM47_33525</name>
</gene>